<feature type="transmembrane region" description="Helical" evidence="2">
    <location>
        <begin position="76"/>
        <end position="97"/>
    </location>
</feature>
<dbReference type="EMBL" id="BTSX01000006">
    <property type="protein sequence ID" value="GMT02863.1"/>
    <property type="molecule type" value="Genomic_DNA"/>
</dbReference>
<evidence type="ECO:0000313" key="5">
    <source>
        <dbReference type="Proteomes" id="UP001432027"/>
    </source>
</evidence>
<gene>
    <name evidence="4" type="ORF">PENTCL1PPCAC_25037</name>
</gene>
<feature type="transmembrane region" description="Helical" evidence="2">
    <location>
        <begin position="35"/>
        <end position="56"/>
    </location>
</feature>
<feature type="transmembrane region" description="Helical" evidence="2">
    <location>
        <begin position="513"/>
        <end position="533"/>
    </location>
</feature>
<evidence type="ECO:0000313" key="4">
    <source>
        <dbReference type="EMBL" id="GMT02863.1"/>
    </source>
</evidence>
<dbReference type="CDD" id="cd17336">
    <property type="entry name" value="MFS_SLCO_OATP"/>
    <property type="match status" value="1"/>
</dbReference>
<keyword evidence="2" id="KW-0812">Transmembrane</keyword>
<dbReference type="InterPro" id="IPR036259">
    <property type="entry name" value="MFS_trans_sf"/>
</dbReference>
<dbReference type="InterPro" id="IPR004156">
    <property type="entry name" value="OATP"/>
</dbReference>
<proteinExistence type="inferred from homology"/>
<feature type="transmembrane region" description="Helical" evidence="2">
    <location>
        <begin position="286"/>
        <end position="311"/>
    </location>
</feature>
<feature type="transmembrane region" description="Helical" evidence="2">
    <location>
        <begin position="442"/>
        <end position="462"/>
    </location>
</feature>
<dbReference type="GO" id="GO:0043252">
    <property type="term" value="P:sodium-independent organic anion transport"/>
    <property type="evidence" value="ECO:0007669"/>
    <property type="project" value="TreeGrafter"/>
</dbReference>
<dbReference type="PANTHER" id="PTHR11388:SF76">
    <property type="entry name" value="SOLUTE CARRIER ORGANIC ANION TRANSPORTER FAMILY MEMBER"/>
    <property type="match status" value="1"/>
</dbReference>
<feature type="transmembrane region" description="Helical" evidence="2">
    <location>
        <begin position="626"/>
        <end position="650"/>
    </location>
</feature>
<comment type="caution">
    <text evidence="4">The sequence shown here is derived from an EMBL/GenBank/DDBJ whole genome shotgun (WGS) entry which is preliminary data.</text>
</comment>
<name>A0AAV5U8T1_9BILA</name>
<keyword evidence="5" id="KW-1185">Reference proteome</keyword>
<dbReference type="Proteomes" id="UP001432027">
    <property type="component" value="Unassembled WGS sequence"/>
</dbReference>
<keyword evidence="1" id="KW-1015">Disulfide bond</keyword>
<comment type="similarity">
    <text evidence="2">Belongs to the organo anion transporter (TC 2.A.60) family.</text>
</comment>
<feature type="transmembrane region" description="Helical" evidence="2">
    <location>
        <begin position="104"/>
        <end position="126"/>
    </location>
</feature>
<dbReference type="GO" id="GO:0006811">
    <property type="term" value="P:monoatomic ion transport"/>
    <property type="evidence" value="ECO:0007669"/>
    <property type="project" value="UniProtKB-KW"/>
</dbReference>
<comment type="subcellular location">
    <subcellularLocation>
        <location evidence="2">Cell membrane</location>
        <topology evidence="2">Multi-pass membrane protein</topology>
    </subcellularLocation>
</comment>
<keyword evidence="2" id="KW-0813">Transport</keyword>
<comment type="caution">
    <text evidence="2">Lacks conserved residue(s) required for the propagation of feature annotation.</text>
</comment>
<dbReference type="GO" id="GO:0016323">
    <property type="term" value="C:basolateral plasma membrane"/>
    <property type="evidence" value="ECO:0007669"/>
    <property type="project" value="TreeGrafter"/>
</dbReference>
<dbReference type="AlphaFoldDB" id="A0AAV5U8T1"/>
<evidence type="ECO:0000256" key="1">
    <source>
        <dbReference type="ARBA" id="ARBA00023157"/>
    </source>
</evidence>
<feature type="compositionally biased region" description="Basic and acidic residues" evidence="3">
    <location>
        <begin position="8"/>
        <end position="26"/>
    </location>
</feature>
<dbReference type="Gene3D" id="1.20.1250.20">
    <property type="entry name" value="MFS general substrate transporter like domains"/>
    <property type="match status" value="1"/>
</dbReference>
<feature type="transmembrane region" description="Helical" evidence="2">
    <location>
        <begin position="323"/>
        <end position="345"/>
    </location>
</feature>
<keyword evidence="2" id="KW-1133">Transmembrane helix</keyword>
<feature type="transmembrane region" description="Helical" evidence="2">
    <location>
        <begin position="662"/>
        <end position="684"/>
    </location>
</feature>
<feature type="transmembrane region" description="Helical" evidence="2">
    <location>
        <begin position="365"/>
        <end position="390"/>
    </location>
</feature>
<feature type="transmembrane region" description="Helical" evidence="2">
    <location>
        <begin position="482"/>
        <end position="501"/>
    </location>
</feature>
<feature type="region of interest" description="Disordered" evidence="3">
    <location>
        <begin position="1"/>
        <end position="26"/>
    </location>
</feature>
<accession>A0AAV5U8T1</accession>
<dbReference type="PANTHER" id="PTHR11388">
    <property type="entry name" value="ORGANIC ANION TRANSPORTER"/>
    <property type="match status" value="1"/>
</dbReference>
<dbReference type="GO" id="GO:0015347">
    <property type="term" value="F:sodium-independent organic anion transmembrane transporter activity"/>
    <property type="evidence" value="ECO:0007669"/>
    <property type="project" value="TreeGrafter"/>
</dbReference>
<keyword evidence="2" id="KW-0472">Membrane</keyword>
<organism evidence="4 5">
    <name type="scientific">Pristionchus entomophagus</name>
    <dbReference type="NCBI Taxonomy" id="358040"/>
    <lineage>
        <taxon>Eukaryota</taxon>
        <taxon>Metazoa</taxon>
        <taxon>Ecdysozoa</taxon>
        <taxon>Nematoda</taxon>
        <taxon>Chromadorea</taxon>
        <taxon>Rhabditida</taxon>
        <taxon>Rhabditina</taxon>
        <taxon>Diplogasteromorpha</taxon>
        <taxon>Diplogasteroidea</taxon>
        <taxon>Neodiplogasteridae</taxon>
        <taxon>Pristionchus</taxon>
    </lineage>
</organism>
<reference evidence="4" key="1">
    <citation type="submission" date="2023-10" db="EMBL/GenBank/DDBJ databases">
        <title>Genome assembly of Pristionchus species.</title>
        <authorList>
            <person name="Yoshida K."/>
            <person name="Sommer R.J."/>
        </authorList>
    </citation>
    <scope>NUCLEOTIDE SEQUENCE</scope>
    <source>
        <strain evidence="4">RS0144</strain>
    </source>
</reference>
<evidence type="ECO:0000256" key="2">
    <source>
        <dbReference type="RuleBase" id="RU362056"/>
    </source>
</evidence>
<dbReference type="Pfam" id="PF03137">
    <property type="entry name" value="OATP"/>
    <property type="match status" value="1"/>
</dbReference>
<dbReference type="NCBIfam" id="TIGR00805">
    <property type="entry name" value="oat"/>
    <property type="match status" value="1"/>
</dbReference>
<keyword evidence="2" id="KW-0406">Ion transport</keyword>
<evidence type="ECO:0000256" key="3">
    <source>
        <dbReference type="SAM" id="MobiDB-lite"/>
    </source>
</evidence>
<protein>
    <recommendedName>
        <fullName evidence="2">Solute carrier organic anion transporter family member</fullName>
    </recommendedName>
</protein>
<dbReference type="SUPFAM" id="SSF103473">
    <property type="entry name" value="MFS general substrate transporter"/>
    <property type="match status" value="1"/>
</dbReference>
<sequence>MPAQVWDRPSEDSSRASKEAPDRPSPERAAKFTRLHGFLTIFVIVYLMEAMGGMYIVSAIQNIEKQFRLPSRLSGILVSASDIGYIPTVIFIAYFGARGNRARWIGAGTLGMAIAYLLIASPNFLFPTPPLNRGTFGGVKDSLMPSNELLAPNASLALLLHYPLISDRFTPEQIKNLSRLNVETAANHEMVINNKSSPYMVDYGLMHEAVFEAEKLLNTTEKTPDASKLRSLLATYVARRRDVDGLQGVRTASNAPFSYCSALVNGMQTKIKAQKCVNGEDAHGPFIVFCLALLLLGIGRTLPWSLGVPLIDDNVSKKSMPTYFGAISFIRILGPISGFLVASFVNKLYFDFNPPEGLRPDDQSWIGAWWLGFIIIGLLTIVPSIALCFFPTADVSVTSADGKQRKINFNDKHNDQEKSNMGLMERIKDFGSTYRSVLTSKIYVYSATGRILDIMAFKGYIVFLPKYLENHFGIARYLVHRYMAIFGVFGFALGSGVGGLLTRKFKLNGKKVALYVFIVSSGNILMYFSKIFIACDSSLAEIGRQHESAAYNLTHSCNTDCGCEGVKLYPVCDKSGTPFFSPCHAGCREASKHGPISIDFSSCACAAGGRVAKEWCVQSCAPATVAFFSTVLLGSFIGGLGIVPGLLILIRSVPPATRSAALGLQGFLISLFGTLPSPIIWGFIVDSTCLIWDQSCDGARGSCSLYDPAALRFKLHITYVVIRSIALITDIFVYREADAIDILEGDVSMEEVARDSIKLRDLSVKH</sequence>